<keyword evidence="1" id="KW-0732">Signal</keyword>
<feature type="signal peptide" evidence="1">
    <location>
        <begin position="1"/>
        <end position="24"/>
    </location>
</feature>
<organism evidence="2 3">
    <name type="scientific">Vigna angularis var. angularis</name>
    <dbReference type="NCBI Taxonomy" id="157739"/>
    <lineage>
        <taxon>Eukaryota</taxon>
        <taxon>Viridiplantae</taxon>
        <taxon>Streptophyta</taxon>
        <taxon>Embryophyta</taxon>
        <taxon>Tracheophyta</taxon>
        <taxon>Spermatophyta</taxon>
        <taxon>Magnoliopsida</taxon>
        <taxon>eudicotyledons</taxon>
        <taxon>Gunneridae</taxon>
        <taxon>Pentapetalae</taxon>
        <taxon>rosids</taxon>
        <taxon>fabids</taxon>
        <taxon>Fabales</taxon>
        <taxon>Fabaceae</taxon>
        <taxon>Papilionoideae</taxon>
        <taxon>50 kb inversion clade</taxon>
        <taxon>NPAAA clade</taxon>
        <taxon>indigoferoid/millettioid clade</taxon>
        <taxon>Phaseoleae</taxon>
        <taxon>Vigna</taxon>
    </lineage>
</organism>
<feature type="chain" id="PRO_5006616748" evidence="1">
    <location>
        <begin position="25"/>
        <end position="77"/>
    </location>
</feature>
<accession>A0A0S3R4Y7</accession>
<reference evidence="2 3" key="1">
    <citation type="journal article" date="2015" name="Sci. Rep.">
        <title>The power of single molecule real-time sequencing technology in the de novo assembly of a eukaryotic genome.</title>
        <authorList>
            <person name="Sakai H."/>
            <person name="Naito K."/>
            <person name="Ogiso-Tanaka E."/>
            <person name="Takahashi Y."/>
            <person name="Iseki K."/>
            <person name="Muto C."/>
            <person name="Satou K."/>
            <person name="Teruya K."/>
            <person name="Shiroma A."/>
            <person name="Shimoji M."/>
            <person name="Hirano T."/>
            <person name="Itoh T."/>
            <person name="Kaga A."/>
            <person name="Tomooka N."/>
        </authorList>
    </citation>
    <scope>NUCLEOTIDE SEQUENCE [LARGE SCALE GENOMIC DNA]</scope>
    <source>
        <strain evidence="3">cv. Shumari</strain>
    </source>
</reference>
<dbReference type="EMBL" id="AP015034">
    <property type="protein sequence ID" value="BAT75533.1"/>
    <property type="molecule type" value="Genomic_DNA"/>
</dbReference>
<dbReference type="AlphaFoldDB" id="A0A0S3R4Y7"/>
<gene>
    <name evidence="2" type="primary">Vigan.01G340700</name>
    <name evidence="2" type="ORF">VIGAN_01340700</name>
</gene>
<evidence type="ECO:0000313" key="2">
    <source>
        <dbReference type="EMBL" id="BAT75533.1"/>
    </source>
</evidence>
<proteinExistence type="predicted"/>
<evidence type="ECO:0000256" key="1">
    <source>
        <dbReference type="SAM" id="SignalP"/>
    </source>
</evidence>
<dbReference type="Proteomes" id="UP000291084">
    <property type="component" value="Chromosome 1"/>
</dbReference>
<name>A0A0S3R4Y7_PHAAN</name>
<evidence type="ECO:0000313" key="3">
    <source>
        <dbReference type="Proteomes" id="UP000291084"/>
    </source>
</evidence>
<protein>
    <submittedName>
        <fullName evidence="2">Uncharacterized protein</fullName>
    </submittedName>
</protein>
<sequence>MNKDFHVVGHQHLCIFLTLLLNSSIKDFDFVDKVTGCLVLSTMTYSTRQLITEESCEGLWSFFYDLNYKTLKPTLNS</sequence>
<keyword evidence="3" id="KW-1185">Reference proteome</keyword>